<dbReference type="AlphaFoldDB" id="A0A8A1LJ67"/>
<dbReference type="VEuPathDB" id="FungiDB:I7I53_07530"/>
<name>A0A8A1LJ67_AJEC8</name>
<dbReference type="EMBL" id="CP069103">
    <property type="protein sequence ID" value="QSS52032.1"/>
    <property type="molecule type" value="Genomic_DNA"/>
</dbReference>
<sequence>MKKMKNEEKKETKYPFLRCISCSNRFRDLRHLRPRPHDPIPIFIPHRLHLLILLLCSLPNLHLTAATDDPNPHRRQQIVRCVGMVVHPAVKHGSGILADTGVDHRFTARVVLDEIRDVMDDTGNGDETAAVLSLVDVVVPFNDGELVERDAPVELRAALVDFLLQLLNAALFDLVGAELLEVVGEAKLLPDPDCPFGRVVLVPFDSVAVVRGEFVVEVVVAFAESDEGGDDVVAWGVAVIEGLVT</sequence>
<reference evidence="1" key="1">
    <citation type="submission" date="2021-01" db="EMBL/GenBank/DDBJ databases">
        <title>Chromosome-level genome assembly of a human fungal pathogen reveals clustering of transcriptionally co-regulated genes.</title>
        <authorList>
            <person name="Voorhies M."/>
            <person name="Cohen S."/>
            <person name="Shea T.P."/>
            <person name="Petrus S."/>
            <person name="Munoz J.F."/>
            <person name="Poplawski S."/>
            <person name="Goldman W.E."/>
            <person name="Michael T."/>
            <person name="Cuomo C.A."/>
            <person name="Sil A."/>
            <person name="Beyhan S."/>
        </authorList>
    </citation>
    <scope>NUCLEOTIDE SEQUENCE</scope>
    <source>
        <strain evidence="1">H88</strain>
    </source>
</reference>
<accession>A0A8A1LJ67</accession>
<evidence type="ECO:0000313" key="2">
    <source>
        <dbReference type="Proteomes" id="UP000663419"/>
    </source>
</evidence>
<organism evidence="1 2">
    <name type="scientific">Ajellomyces capsulatus (strain H88)</name>
    <name type="common">Darling's disease fungus</name>
    <name type="synonym">Histoplasma capsulatum</name>
    <dbReference type="NCBI Taxonomy" id="544711"/>
    <lineage>
        <taxon>Eukaryota</taxon>
        <taxon>Fungi</taxon>
        <taxon>Dikarya</taxon>
        <taxon>Ascomycota</taxon>
        <taxon>Pezizomycotina</taxon>
        <taxon>Eurotiomycetes</taxon>
        <taxon>Eurotiomycetidae</taxon>
        <taxon>Onygenales</taxon>
        <taxon>Ajellomycetaceae</taxon>
        <taxon>Histoplasma</taxon>
    </lineage>
</organism>
<evidence type="ECO:0000313" key="1">
    <source>
        <dbReference type="EMBL" id="QSS52032.1"/>
    </source>
</evidence>
<protein>
    <submittedName>
        <fullName evidence="1">Uncharacterized protein</fullName>
    </submittedName>
</protein>
<gene>
    <name evidence="1" type="ORF">I7I53_07530</name>
</gene>
<proteinExistence type="predicted"/>
<dbReference type="Proteomes" id="UP000663419">
    <property type="component" value="Chromosome 2"/>
</dbReference>